<dbReference type="EMBL" id="WTYH01000001">
    <property type="protein sequence ID" value="MXO93108.1"/>
    <property type="molecule type" value="Genomic_DNA"/>
</dbReference>
<keyword evidence="8 12" id="KW-1133">Transmembrane helix</keyword>
<dbReference type="GO" id="GO:0009306">
    <property type="term" value="P:protein secretion"/>
    <property type="evidence" value="ECO:0007669"/>
    <property type="project" value="UniProtKB-UniRule"/>
</dbReference>
<evidence type="ECO:0000256" key="8">
    <source>
        <dbReference type="ARBA" id="ARBA00022989"/>
    </source>
</evidence>
<protein>
    <recommendedName>
        <fullName evidence="3 12">Protein-export membrane protein SecG</fullName>
    </recommendedName>
</protein>
<reference evidence="14 15" key="1">
    <citation type="submission" date="2019-12" db="EMBL/GenBank/DDBJ databases">
        <title>Genomic-based taxomic classification of the family Erythrobacteraceae.</title>
        <authorList>
            <person name="Xu L."/>
        </authorList>
    </citation>
    <scope>NUCLEOTIDE SEQUENCE [LARGE SCALE GENOMIC DNA]</scope>
    <source>
        <strain evidence="14 15">RC4-10-4</strain>
    </source>
</reference>
<keyword evidence="15" id="KW-1185">Reference proteome</keyword>
<sequence>MTSLFNFLLVLQGFVAAGLVGLVLMQRSEGGGLGIGGGGSPGGLMSARGAADFLTRATKWFAVVFVVLAIVLASIATNAAGQGDLDDSLDRTTATSDIDGTPADGAAQGDGLFPADTGLDGAPPVETTPAPDGSSQDRADSTGLTEDPLANIGE</sequence>
<keyword evidence="5 12" id="KW-1003">Cell membrane</keyword>
<dbReference type="AlphaFoldDB" id="A0A844ZZG4"/>
<evidence type="ECO:0000256" key="3">
    <source>
        <dbReference type="ARBA" id="ARBA00017876"/>
    </source>
</evidence>
<proteinExistence type="inferred from homology"/>
<accession>A0A844ZZG4</accession>
<evidence type="ECO:0000256" key="6">
    <source>
        <dbReference type="ARBA" id="ARBA00022692"/>
    </source>
</evidence>
<keyword evidence="9 12" id="KW-0811">Translocation</keyword>
<dbReference type="PANTHER" id="PTHR34182:SF1">
    <property type="entry name" value="PROTEIN-EXPORT MEMBRANE PROTEIN SECG"/>
    <property type="match status" value="1"/>
</dbReference>
<dbReference type="GO" id="GO:0065002">
    <property type="term" value="P:intracellular protein transmembrane transport"/>
    <property type="evidence" value="ECO:0007669"/>
    <property type="project" value="TreeGrafter"/>
</dbReference>
<comment type="caution">
    <text evidence="14">The sequence shown here is derived from an EMBL/GenBank/DDBJ whole genome shotgun (WGS) entry which is preliminary data.</text>
</comment>
<dbReference type="Proteomes" id="UP000460626">
    <property type="component" value="Unassembled WGS sequence"/>
</dbReference>
<dbReference type="GO" id="GO:0005886">
    <property type="term" value="C:plasma membrane"/>
    <property type="evidence" value="ECO:0007669"/>
    <property type="project" value="UniProtKB-SubCell"/>
</dbReference>
<evidence type="ECO:0000256" key="5">
    <source>
        <dbReference type="ARBA" id="ARBA00022475"/>
    </source>
</evidence>
<organism evidence="14 15">
    <name type="scientific">Aurantiacibacter arachoides</name>
    <dbReference type="NCBI Taxonomy" id="1850444"/>
    <lineage>
        <taxon>Bacteria</taxon>
        <taxon>Pseudomonadati</taxon>
        <taxon>Pseudomonadota</taxon>
        <taxon>Alphaproteobacteria</taxon>
        <taxon>Sphingomonadales</taxon>
        <taxon>Erythrobacteraceae</taxon>
        <taxon>Aurantiacibacter</taxon>
    </lineage>
</organism>
<dbReference type="Pfam" id="PF03840">
    <property type="entry name" value="SecG"/>
    <property type="match status" value="1"/>
</dbReference>
<dbReference type="GO" id="GO:0043952">
    <property type="term" value="P:protein transport by the Sec complex"/>
    <property type="evidence" value="ECO:0007669"/>
    <property type="project" value="TreeGrafter"/>
</dbReference>
<dbReference type="GO" id="GO:0015450">
    <property type="term" value="F:protein-transporting ATPase activity"/>
    <property type="evidence" value="ECO:0007669"/>
    <property type="project" value="UniProtKB-UniRule"/>
</dbReference>
<feature type="transmembrane region" description="Helical" evidence="12">
    <location>
        <begin position="7"/>
        <end position="25"/>
    </location>
</feature>
<dbReference type="InterPro" id="IPR004692">
    <property type="entry name" value="SecG"/>
</dbReference>
<dbReference type="PRINTS" id="PR01651">
    <property type="entry name" value="SECGEXPORT"/>
</dbReference>
<evidence type="ECO:0000313" key="15">
    <source>
        <dbReference type="Proteomes" id="UP000460626"/>
    </source>
</evidence>
<gene>
    <name evidence="14" type="primary">secG</name>
    <name evidence="14" type="ORF">GRI62_05740</name>
</gene>
<feature type="transmembrane region" description="Helical" evidence="12">
    <location>
        <begin position="60"/>
        <end position="81"/>
    </location>
</feature>
<evidence type="ECO:0000256" key="10">
    <source>
        <dbReference type="ARBA" id="ARBA00023136"/>
    </source>
</evidence>
<keyword evidence="10 12" id="KW-0472">Membrane</keyword>
<keyword evidence="6 12" id="KW-0812">Transmembrane</keyword>
<dbReference type="OrthoDB" id="7392242at2"/>
<evidence type="ECO:0000256" key="1">
    <source>
        <dbReference type="ARBA" id="ARBA00004651"/>
    </source>
</evidence>
<dbReference type="RefSeq" id="WP_131452412.1">
    <property type="nucleotide sequence ID" value="NZ_BMJK01000001.1"/>
</dbReference>
<evidence type="ECO:0000256" key="11">
    <source>
        <dbReference type="ARBA" id="ARBA00025182"/>
    </source>
</evidence>
<evidence type="ECO:0000256" key="12">
    <source>
        <dbReference type="RuleBase" id="RU365087"/>
    </source>
</evidence>
<comment type="subcellular location">
    <subcellularLocation>
        <location evidence="1 12">Cell membrane</location>
        <topology evidence="1 12">Multi-pass membrane protein</topology>
    </subcellularLocation>
</comment>
<evidence type="ECO:0000256" key="2">
    <source>
        <dbReference type="ARBA" id="ARBA00008445"/>
    </source>
</evidence>
<evidence type="ECO:0000256" key="4">
    <source>
        <dbReference type="ARBA" id="ARBA00022448"/>
    </source>
</evidence>
<feature type="region of interest" description="Disordered" evidence="13">
    <location>
        <begin position="81"/>
        <end position="154"/>
    </location>
</feature>
<evidence type="ECO:0000256" key="13">
    <source>
        <dbReference type="SAM" id="MobiDB-lite"/>
    </source>
</evidence>
<name>A0A844ZZG4_9SPHN</name>
<comment type="function">
    <text evidence="11 12">Involved in protein export. Participates in an early event of protein translocation.</text>
</comment>
<evidence type="ECO:0000313" key="14">
    <source>
        <dbReference type="EMBL" id="MXO93108.1"/>
    </source>
</evidence>
<evidence type="ECO:0000256" key="9">
    <source>
        <dbReference type="ARBA" id="ARBA00023010"/>
    </source>
</evidence>
<evidence type="ECO:0000256" key="7">
    <source>
        <dbReference type="ARBA" id="ARBA00022927"/>
    </source>
</evidence>
<keyword evidence="4 12" id="KW-0813">Transport</keyword>
<dbReference type="NCBIfam" id="TIGR00810">
    <property type="entry name" value="secG"/>
    <property type="match status" value="1"/>
</dbReference>
<comment type="similarity">
    <text evidence="2 12">Belongs to the SecG family.</text>
</comment>
<keyword evidence="7 12" id="KW-0653">Protein transport</keyword>
<dbReference type="PANTHER" id="PTHR34182">
    <property type="entry name" value="PROTEIN-EXPORT MEMBRANE PROTEIN SECG"/>
    <property type="match status" value="1"/>
</dbReference>